<keyword evidence="3" id="KW-0547">Nucleotide-binding</keyword>
<dbReference type="GO" id="GO:0000166">
    <property type="term" value="F:nucleotide binding"/>
    <property type="evidence" value="ECO:0007669"/>
    <property type="project" value="UniProtKB-KW"/>
</dbReference>
<keyword evidence="5" id="KW-0460">Magnesium</keyword>
<dbReference type="AlphaFoldDB" id="A0A6M3LGP4"/>
<evidence type="ECO:0000256" key="5">
    <source>
        <dbReference type="ARBA" id="ARBA00022842"/>
    </source>
</evidence>
<sequence length="330" mass="37504">MGGQFGSEGKGSFVSWLTSNNKYNLVIRNGAPNSGHTYVNKNNERKILRCLPCSNGDYPIYIPSGAVLNLDILNNELQYERILNNHSEIFISPYASIIQQHNIEIEHSIMTGSTYQGVGAARADKCLRKGILVKDLQLDKRVSISIPTNILNCDKSNILIESTQGYGLSLNSRYYPYCTSQNITPYQILDDADIPPNIHSLNIIMLFRTFPIRIHGNSGYLYNETNWQFLRNYYGRHIPVEKTSVTKKVRRVGLFDYKLAREAISRCNPTQIALTFMDYIYPNYSSLDTLENISSYLTEMESLINHKIDYIGLGTGKIVQRIAESIYSVK</sequence>
<evidence type="ECO:0000256" key="4">
    <source>
        <dbReference type="ARBA" id="ARBA00022755"/>
    </source>
</evidence>
<protein>
    <submittedName>
        <fullName evidence="6">Putative adenylosuccinate synthase</fullName>
    </submittedName>
</protein>
<keyword evidence="4" id="KW-0658">Purine biosynthesis</keyword>
<keyword evidence="2" id="KW-0479">Metal-binding</keyword>
<dbReference type="InterPro" id="IPR042109">
    <property type="entry name" value="Adenylosuccinate_synth_dom1"/>
</dbReference>
<reference evidence="6" key="1">
    <citation type="submission" date="2020-03" db="EMBL/GenBank/DDBJ databases">
        <title>The deep terrestrial virosphere.</title>
        <authorList>
            <person name="Holmfeldt K."/>
            <person name="Nilsson E."/>
            <person name="Simone D."/>
            <person name="Lopez-Fernandez M."/>
            <person name="Wu X."/>
            <person name="de Brujin I."/>
            <person name="Lundin D."/>
            <person name="Andersson A."/>
            <person name="Bertilsson S."/>
            <person name="Dopson M."/>
        </authorList>
    </citation>
    <scope>NUCLEOTIDE SEQUENCE</scope>
    <source>
        <strain evidence="6">MM415B04737</strain>
    </source>
</reference>
<dbReference type="InterPro" id="IPR001114">
    <property type="entry name" value="Adenylosuccinate_synthetase"/>
</dbReference>
<dbReference type="SMART" id="SM00788">
    <property type="entry name" value="Adenylsucc_synt"/>
    <property type="match status" value="1"/>
</dbReference>
<dbReference type="GO" id="GO:0004019">
    <property type="term" value="F:adenylosuccinate synthase activity"/>
    <property type="evidence" value="ECO:0007669"/>
    <property type="project" value="InterPro"/>
</dbReference>
<dbReference type="EMBL" id="MT143055">
    <property type="protein sequence ID" value="QJA92301.1"/>
    <property type="molecule type" value="Genomic_DNA"/>
</dbReference>
<proteinExistence type="predicted"/>
<dbReference type="GO" id="GO:0046040">
    <property type="term" value="P:IMP metabolic process"/>
    <property type="evidence" value="ECO:0007669"/>
    <property type="project" value="TreeGrafter"/>
</dbReference>
<dbReference type="GO" id="GO:0005737">
    <property type="term" value="C:cytoplasm"/>
    <property type="evidence" value="ECO:0007669"/>
    <property type="project" value="TreeGrafter"/>
</dbReference>
<keyword evidence="1" id="KW-0436">Ligase</keyword>
<dbReference type="InterPro" id="IPR027417">
    <property type="entry name" value="P-loop_NTPase"/>
</dbReference>
<evidence type="ECO:0000256" key="2">
    <source>
        <dbReference type="ARBA" id="ARBA00022723"/>
    </source>
</evidence>
<name>A0A6M3LGP4_9ZZZZ</name>
<dbReference type="GO" id="GO:0046872">
    <property type="term" value="F:metal ion binding"/>
    <property type="evidence" value="ECO:0007669"/>
    <property type="project" value="UniProtKB-KW"/>
</dbReference>
<accession>A0A6M3LGP4</accession>
<evidence type="ECO:0000256" key="3">
    <source>
        <dbReference type="ARBA" id="ARBA00022741"/>
    </source>
</evidence>
<dbReference type="PANTHER" id="PTHR11846">
    <property type="entry name" value="ADENYLOSUCCINATE SYNTHETASE"/>
    <property type="match status" value="1"/>
</dbReference>
<dbReference type="SUPFAM" id="SSF52540">
    <property type="entry name" value="P-loop containing nucleoside triphosphate hydrolases"/>
    <property type="match status" value="1"/>
</dbReference>
<dbReference type="Pfam" id="PF00709">
    <property type="entry name" value="Adenylsucc_synt"/>
    <property type="match status" value="2"/>
</dbReference>
<gene>
    <name evidence="6" type="ORF">MM415B04737_0010</name>
</gene>
<dbReference type="Gene3D" id="3.40.440.10">
    <property type="entry name" value="Adenylosuccinate Synthetase, subunit A, domain 1"/>
    <property type="match status" value="2"/>
</dbReference>
<organism evidence="6">
    <name type="scientific">viral metagenome</name>
    <dbReference type="NCBI Taxonomy" id="1070528"/>
    <lineage>
        <taxon>unclassified sequences</taxon>
        <taxon>metagenomes</taxon>
        <taxon>organismal metagenomes</taxon>
    </lineage>
</organism>
<dbReference type="GO" id="GO:0044208">
    <property type="term" value="P:'de novo' AMP biosynthetic process"/>
    <property type="evidence" value="ECO:0007669"/>
    <property type="project" value="TreeGrafter"/>
</dbReference>
<evidence type="ECO:0000256" key="1">
    <source>
        <dbReference type="ARBA" id="ARBA00022598"/>
    </source>
</evidence>
<evidence type="ECO:0000313" key="6">
    <source>
        <dbReference type="EMBL" id="QJA92301.1"/>
    </source>
</evidence>
<dbReference type="PANTHER" id="PTHR11846:SF0">
    <property type="entry name" value="ADENYLOSUCCINATE SYNTHETASE"/>
    <property type="match status" value="1"/>
</dbReference>